<dbReference type="RefSeq" id="WP_187081645.1">
    <property type="nucleotide sequence ID" value="NZ_JACORU010000004.1"/>
</dbReference>
<proteinExistence type="predicted"/>
<dbReference type="InterPro" id="IPR050879">
    <property type="entry name" value="Acyltransferase_3"/>
</dbReference>
<dbReference type="GO" id="GO:0009103">
    <property type="term" value="P:lipopolysaccharide biosynthetic process"/>
    <property type="evidence" value="ECO:0007669"/>
    <property type="project" value="TreeGrafter"/>
</dbReference>
<evidence type="ECO:0000259" key="2">
    <source>
        <dbReference type="Pfam" id="PF01757"/>
    </source>
</evidence>
<keyword evidence="4" id="KW-0808">Transferase</keyword>
<evidence type="ECO:0000313" key="5">
    <source>
        <dbReference type="Proteomes" id="UP000596827"/>
    </source>
</evidence>
<feature type="domain" description="Acyltransferase 3" evidence="2">
    <location>
        <begin position="21"/>
        <end position="339"/>
    </location>
</feature>
<dbReference type="InterPro" id="IPR002656">
    <property type="entry name" value="Acyl_transf_3_dom"/>
</dbReference>
<keyword evidence="1" id="KW-0472">Membrane</keyword>
<feature type="transmembrane region" description="Helical" evidence="1">
    <location>
        <begin position="234"/>
        <end position="252"/>
    </location>
</feature>
<keyword evidence="1" id="KW-1133">Transmembrane helix</keyword>
<dbReference type="PANTHER" id="PTHR23028:SF53">
    <property type="entry name" value="ACYL_TRANSF_3 DOMAIN-CONTAINING PROTEIN"/>
    <property type="match status" value="1"/>
</dbReference>
<keyword evidence="4" id="KW-0012">Acyltransferase</keyword>
<protein>
    <submittedName>
        <fullName evidence="4">Acyltransferase</fullName>
    </submittedName>
</protein>
<feature type="transmembrane region" description="Helical" evidence="1">
    <location>
        <begin position="294"/>
        <end position="315"/>
    </location>
</feature>
<dbReference type="PANTHER" id="PTHR23028">
    <property type="entry name" value="ACETYLTRANSFERASE"/>
    <property type="match status" value="1"/>
</dbReference>
<dbReference type="GO" id="GO:0016020">
    <property type="term" value="C:membrane"/>
    <property type="evidence" value="ECO:0007669"/>
    <property type="project" value="TreeGrafter"/>
</dbReference>
<feature type="transmembrane region" description="Helical" evidence="1">
    <location>
        <begin position="264"/>
        <end position="282"/>
    </location>
</feature>
<gene>
    <name evidence="4" type="ORF">H8R02_11910</name>
</gene>
<organism evidence="4 5">
    <name type="scientific">Ramlibacter albus</name>
    <dbReference type="NCBI Taxonomy" id="2079448"/>
    <lineage>
        <taxon>Bacteria</taxon>
        <taxon>Pseudomonadati</taxon>
        <taxon>Pseudomonadota</taxon>
        <taxon>Betaproteobacteria</taxon>
        <taxon>Burkholderiales</taxon>
        <taxon>Comamonadaceae</taxon>
        <taxon>Ramlibacter</taxon>
    </lineage>
</organism>
<evidence type="ECO:0000259" key="3">
    <source>
        <dbReference type="Pfam" id="PF19040"/>
    </source>
</evidence>
<reference evidence="4" key="1">
    <citation type="submission" date="2020-08" db="EMBL/GenBank/DDBJ databases">
        <title>Ramlibacter sp. GTP1 16S ribosomal RNA gene genome sequencing and assembly.</title>
        <authorList>
            <person name="Kang M."/>
        </authorList>
    </citation>
    <scope>NUCLEOTIDE SEQUENCE</scope>
    <source>
        <strain evidence="4">GTP1</strain>
    </source>
</reference>
<keyword evidence="5" id="KW-1185">Reference proteome</keyword>
<evidence type="ECO:0000313" key="4">
    <source>
        <dbReference type="EMBL" id="MBC5765162.1"/>
    </source>
</evidence>
<dbReference type="Pfam" id="PF19040">
    <property type="entry name" value="SGNH"/>
    <property type="match status" value="1"/>
</dbReference>
<comment type="caution">
    <text evidence="4">The sequence shown here is derived from an EMBL/GenBank/DDBJ whole genome shotgun (WGS) entry which is preliminary data.</text>
</comment>
<feature type="transmembrane region" description="Helical" evidence="1">
    <location>
        <begin position="86"/>
        <end position="105"/>
    </location>
</feature>
<name>A0A923M6J7_9BURK</name>
<feature type="transmembrane region" description="Helical" evidence="1">
    <location>
        <begin position="321"/>
        <end position="340"/>
    </location>
</feature>
<dbReference type="SUPFAM" id="SSF52266">
    <property type="entry name" value="SGNH hydrolase"/>
    <property type="match status" value="1"/>
</dbReference>
<feature type="transmembrane region" description="Helical" evidence="1">
    <location>
        <begin position="201"/>
        <end position="222"/>
    </location>
</feature>
<feature type="domain" description="SGNH" evidence="3">
    <location>
        <begin position="419"/>
        <end position="641"/>
    </location>
</feature>
<feature type="transmembrane region" description="Helical" evidence="1">
    <location>
        <begin position="361"/>
        <end position="378"/>
    </location>
</feature>
<feature type="transmembrane region" description="Helical" evidence="1">
    <location>
        <begin position="117"/>
        <end position="136"/>
    </location>
</feature>
<dbReference type="AlphaFoldDB" id="A0A923M6J7"/>
<dbReference type="EMBL" id="JACORU010000004">
    <property type="protein sequence ID" value="MBC5765162.1"/>
    <property type="molecule type" value="Genomic_DNA"/>
</dbReference>
<dbReference type="InterPro" id="IPR043968">
    <property type="entry name" value="SGNH"/>
</dbReference>
<dbReference type="Pfam" id="PF01757">
    <property type="entry name" value="Acyl_transf_3"/>
    <property type="match status" value="1"/>
</dbReference>
<dbReference type="Proteomes" id="UP000596827">
    <property type="component" value="Unassembled WGS sequence"/>
</dbReference>
<sequence length="649" mass="70645">MPTQFVGRACAHATQARRLDADGLRGIAILSVLIFHAVPSWLPGGFAGVDVFFVLSGFLVGRLVLLECRDGSFSFANFYARRARRLFPPLLVVLLATMAAAPLLVGAGDYVQVGSQAAAAALFVANFLAWIQSGYFDVEAAYKPLIHLWSLGVEEQFYLVFPLCVVAMHRRAPCRTGVVLACAAAVSFTACVALTPADSALAFYLPATRFWEFLAGSLLAWCDVSSRASARRGADLLAAAGAIVLAFSFFYLSSTDDFPGWRAALPVAGTCLLLAAGPAAWVNRKVLGLAFLRWMGKVSYAAYLFHWPLLVFGRIQAGGELHPADALWITALSVVLAWASTQTIERKFTFGAWSTGRAPTAALWGSCALVALIAVPLTRHLDSLTPSDIARLEHYPAPEVSRDIWRERSNCFINYKKDLEFGDACLGGPPTDRPLMLLWGDSHAAHLWPGMKRVGEENDWPLAQLTVSQCPALTVPAGERNRMCARLRESALRHIAALKPDTVVMASRWTFYDKTAVLAGIEPTVAELKALGVRRVVVVGPVPNWQPTLGTALAADMRARHMRSSPPDFTRTGLQVGEFVFDAPLRQAAVRSGAAYISALELLCSPDRICKAWVDKEKTTLMTFDNAHLTEEGSVWLVKLVVAQMLRLD</sequence>
<feature type="transmembrane region" description="Helical" evidence="1">
    <location>
        <begin position="21"/>
        <end position="38"/>
    </location>
</feature>
<keyword evidence="1" id="KW-0812">Transmembrane</keyword>
<accession>A0A923M6J7</accession>
<evidence type="ECO:0000256" key="1">
    <source>
        <dbReference type="SAM" id="Phobius"/>
    </source>
</evidence>
<dbReference type="GO" id="GO:0016747">
    <property type="term" value="F:acyltransferase activity, transferring groups other than amino-acyl groups"/>
    <property type="evidence" value="ECO:0007669"/>
    <property type="project" value="InterPro"/>
</dbReference>
<feature type="transmembrane region" description="Helical" evidence="1">
    <location>
        <begin position="177"/>
        <end position="195"/>
    </location>
</feature>
<feature type="transmembrane region" description="Helical" evidence="1">
    <location>
        <begin position="44"/>
        <end position="65"/>
    </location>
</feature>